<comment type="similarity">
    <text evidence="1">Belongs to the PanB family.</text>
</comment>
<dbReference type="InterPro" id="IPR040442">
    <property type="entry name" value="Pyrv_kinase-like_dom_sf"/>
</dbReference>
<sequence length="41" mass="4066">SSLAIEKAGAFAVLLEAVSPEVGKIITEKCQVPVLGIGGGI</sequence>
<evidence type="ECO:0000256" key="1">
    <source>
        <dbReference type="ARBA" id="ARBA00008676"/>
    </source>
</evidence>
<organism evidence="4">
    <name type="scientific">marine sediment metagenome</name>
    <dbReference type="NCBI Taxonomy" id="412755"/>
    <lineage>
        <taxon>unclassified sequences</taxon>
        <taxon>metagenomes</taxon>
        <taxon>ecological metagenomes</taxon>
    </lineage>
</organism>
<dbReference type="SUPFAM" id="SSF51621">
    <property type="entry name" value="Phosphoenolpyruvate/pyruvate domain"/>
    <property type="match status" value="1"/>
</dbReference>
<evidence type="ECO:0000256" key="2">
    <source>
        <dbReference type="ARBA" id="ARBA00012618"/>
    </source>
</evidence>
<dbReference type="InterPro" id="IPR015813">
    <property type="entry name" value="Pyrv/PenolPyrv_kinase-like_dom"/>
</dbReference>
<dbReference type="InterPro" id="IPR003700">
    <property type="entry name" value="Pantoate_hydroxy_MeTrfase"/>
</dbReference>
<feature type="non-terminal residue" evidence="4">
    <location>
        <position position="41"/>
    </location>
</feature>
<keyword evidence="3" id="KW-0808">Transferase</keyword>
<dbReference type="Gene3D" id="3.20.20.60">
    <property type="entry name" value="Phosphoenolpyruvate-binding domains"/>
    <property type="match status" value="1"/>
</dbReference>
<accession>X1JJZ3</accession>
<reference evidence="4" key="1">
    <citation type="journal article" date="2014" name="Front. Microbiol.">
        <title>High frequency of phylogenetically diverse reductive dehalogenase-homologous genes in deep subseafloor sedimentary metagenomes.</title>
        <authorList>
            <person name="Kawai M."/>
            <person name="Futagami T."/>
            <person name="Toyoda A."/>
            <person name="Takaki Y."/>
            <person name="Nishi S."/>
            <person name="Hori S."/>
            <person name="Arai W."/>
            <person name="Tsubouchi T."/>
            <person name="Morono Y."/>
            <person name="Uchiyama I."/>
            <person name="Ito T."/>
            <person name="Fujiyama A."/>
            <person name="Inagaki F."/>
            <person name="Takami H."/>
        </authorList>
    </citation>
    <scope>NUCLEOTIDE SEQUENCE</scope>
    <source>
        <strain evidence="4">Expedition CK06-06</strain>
    </source>
</reference>
<dbReference type="GO" id="GO:0003864">
    <property type="term" value="F:3-methyl-2-oxobutanoate hydroxymethyltransferase activity"/>
    <property type="evidence" value="ECO:0007669"/>
    <property type="project" value="UniProtKB-EC"/>
</dbReference>
<proteinExistence type="inferred from homology"/>
<comment type="caution">
    <text evidence="4">The sequence shown here is derived from an EMBL/GenBank/DDBJ whole genome shotgun (WGS) entry which is preliminary data.</text>
</comment>
<evidence type="ECO:0000313" key="4">
    <source>
        <dbReference type="EMBL" id="GAH94402.1"/>
    </source>
</evidence>
<dbReference type="AlphaFoldDB" id="X1JJZ3"/>
<dbReference type="GO" id="GO:0015940">
    <property type="term" value="P:pantothenate biosynthetic process"/>
    <property type="evidence" value="ECO:0007669"/>
    <property type="project" value="InterPro"/>
</dbReference>
<protein>
    <recommendedName>
        <fullName evidence="2">3-methyl-2-oxobutanoate hydroxymethyltransferase</fullName>
        <ecNumber evidence="2">2.1.2.11</ecNumber>
    </recommendedName>
</protein>
<dbReference type="EMBL" id="BARU01049564">
    <property type="protein sequence ID" value="GAH94402.1"/>
    <property type="molecule type" value="Genomic_DNA"/>
</dbReference>
<evidence type="ECO:0000256" key="3">
    <source>
        <dbReference type="ARBA" id="ARBA00022679"/>
    </source>
</evidence>
<name>X1JJZ3_9ZZZZ</name>
<dbReference type="EC" id="2.1.2.11" evidence="2"/>
<gene>
    <name evidence="4" type="ORF">S03H2_72877</name>
</gene>
<dbReference type="Pfam" id="PF02548">
    <property type="entry name" value="Pantoate_transf"/>
    <property type="match status" value="1"/>
</dbReference>
<feature type="non-terminal residue" evidence="4">
    <location>
        <position position="1"/>
    </location>
</feature>